<feature type="region of interest" description="Disordered" evidence="1">
    <location>
        <begin position="38"/>
        <end position="107"/>
    </location>
</feature>
<evidence type="ECO:0000313" key="2">
    <source>
        <dbReference type="EMBL" id="CAI0420897.1"/>
    </source>
</evidence>
<dbReference type="EMBL" id="CAMGYJ010000005">
    <property type="protein sequence ID" value="CAI0420897.1"/>
    <property type="molecule type" value="Genomic_DNA"/>
</dbReference>
<name>A0AAV0KER5_9ROSI</name>
<organism evidence="2 3">
    <name type="scientific">Linum tenue</name>
    <dbReference type="NCBI Taxonomy" id="586396"/>
    <lineage>
        <taxon>Eukaryota</taxon>
        <taxon>Viridiplantae</taxon>
        <taxon>Streptophyta</taxon>
        <taxon>Embryophyta</taxon>
        <taxon>Tracheophyta</taxon>
        <taxon>Spermatophyta</taxon>
        <taxon>Magnoliopsida</taxon>
        <taxon>eudicotyledons</taxon>
        <taxon>Gunneridae</taxon>
        <taxon>Pentapetalae</taxon>
        <taxon>rosids</taxon>
        <taxon>fabids</taxon>
        <taxon>Malpighiales</taxon>
        <taxon>Linaceae</taxon>
        <taxon>Linum</taxon>
    </lineage>
</organism>
<evidence type="ECO:0000256" key="1">
    <source>
        <dbReference type="SAM" id="MobiDB-lite"/>
    </source>
</evidence>
<reference evidence="2" key="1">
    <citation type="submission" date="2022-08" db="EMBL/GenBank/DDBJ databases">
        <authorList>
            <person name="Gutierrez-Valencia J."/>
        </authorList>
    </citation>
    <scope>NUCLEOTIDE SEQUENCE</scope>
</reference>
<dbReference type="Proteomes" id="UP001154282">
    <property type="component" value="Unassembled WGS sequence"/>
</dbReference>
<sequence>QSTRNTVDISKRYVGYSKKVSIPSKEFTSSQPIFIKANHFNEHQKSQKGPSWNVGEEEDEDYEMEDDGEYDPSDQDYSEDEVGDASEVPAATEFDNQAENLVHKRTRGPTKCKAIHARELEKRETIIINEFGQPIQNDKICNQFSSFLGNVARSSKFLPLNYVSWPHVPKEKKLKVM</sequence>
<proteinExistence type="predicted"/>
<keyword evidence="3" id="KW-1185">Reference proteome</keyword>
<accession>A0AAV0KER5</accession>
<dbReference type="AlphaFoldDB" id="A0AAV0KER5"/>
<protein>
    <submittedName>
        <fullName evidence="2">Uncharacterized protein</fullName>
    </submittedName>
</protein>
<dbReference type="PANTHER" id="PTHR33144:SF16">
    <property type="entry name" value="OS02G0129000 PROTEIN"/>
    <property type="match status" value="1"/>
</dbReference>
<evidence type="ECO:0000313" key="3">
    <source>
        <dbReference type="Proteomes" id="UP001154282"/>
    </source>
</evidence>
<comment type="caution">
    <text evidence="2">The sequence shown here is derived from an EMBL/GenBank/DDBJ whole genome shotgun (WGS) entry which is preliminary data.</text>
</comment>
<feature type="compositionally biased region" description="Acidic residues" evidence="1">
    <location>
        <begin position="55"/>
        <end position="84"/>
    </location>
</feature>
<feature type="non-terminal residue" evidence="2">
    <location>
        <position position="177"/>
    </location>
</feature>
<feature type="non-terminal residue" evidence="2">
    <location>
        <position position="1"/>
    </location>
</feature>
<gene>
    <name evidence="2" type="ORF">LITE_LOCUS18546</name>
</gene>
<dbReference type="PANTHER" id="PTHR33144">
    <property type="entry name" value="OS10G0409366 PROTEIN-RELATED"/>
    <property type="match status" value="1"/>
</dbReference>